<reference evidence="1 2" key="1">
    <citation type="submission" date="2020-03" db="EMBL/GenBank/DDBJ databases">
        <title>Genomic Encyclopedia of Type Strains, Phase IV (KMG-IV): sequencing the most valuable type-strain genomes for metagenomic binning, comparative biology and taxonomic classification.</title>
        <authorList>
            <person name="Goeker M."/>
        </authorList>
    </citation>
    <scope>NUCLEOTIDE SEQUENCE [LARGE SCALE GENOMIC DNA]</scope>
    <source>
        <strain evidence="1 2">DSM 19867</strain>
    </source>
</reference>
<name>A0A846MZ14_9PROT</name>
<evidence type="ECO:0000313" key="1">
    <source>
        <dbReference type="EMBL" id="NIK88686.1"/>
    </source>
</evidence>
<protein>
    <submittedName>
        <fullName evidence="1">Uncharacterized protein</fullName>
    </submittedName>
</protein>
<keyword evidence="2" id="KW-1185">Reference proteome</keyword>
<comment type="caution">
    <text evidence="1">The sequence shown here is derived from an EMBL/GenBank/DDBJ whole genome shotgun (WGS) entry which is preliminary data.</text>
</comment>
<organism evidence="1 2">
    <name type="scientific">Rhizomicrobium palustre</name>
    <dbReference type="NCBI Taxonomy" id="189966"/>
    <lineage>
        <taxon>Bacteria</taxon>
        <taxon>Pseudomonadati</taxon>
        <taxon>Pseudomonadota</taxon>
        <taxon>Alphaproteobacteria</taxon>
        <taxon>Micropepsales</taxon>
        <taxon>Micropepsaceae</taxon>
        <taxon>Rhizomicrobium</taxon>
    </lineage>
</organism>
<accession>A0A846MZ14</accession>
<proteinExistence type="predicted"/>
<dbReference type="EMBL" id="JAASRM010000001">
    <property type="protein sequence ID" value="NIK88686.1"/>
    <property type="molecule type" value="Genomic_DNA"/>
</dbReference>
<dbReference type="Proteomes" id="UP000570514">
    <property type="component" value="Unassembled WGS sequence"/>
</dbReference>
<dbReference type="RefSeq" id="WP_167082837.1">
    <property type="nucleotide sequence ID" value="NZ_BAAADC010000001.1"/>
</dbReference>
<dbReference type="AlphaFoldDB" id="A0A846MZ14"/>
<gene>
    <name evidence="1" type="ORF">FHS83_002004</name>
</gene>
<evidence type="ECO:0000313" key="2">
    <source>
        <dbReference type="Proteomes" id="UP000570514"/>
    </source>
</evidence>
<sequence>MSYFDFKPHPHCDITQFIRELEIRHRDWLEVAILKAAHHSYHAVLMDIANRKITGEEVDFEIEFAPDSPLERASAAVVAAVWRLERRLHSMAG</sequence>